<dbReference type="RefSeq" id="XP_005096349.2">
    <property type="nucleotide sequence ID" value="XM_005096292.3"/>
</dbReference>
<evidence type="ECO:0000313" key="14">
    <source>
        <dbReference type="RefSeq" id="XP_005096349.2"/>
    </source>
</evidence>
<comment type="catalytic activity">
    <reaction evidence="6">
        <text>a 1,3-diacyl-sn-glycerol + H2O = a 1-acyl-sn-glycerol + a fatty acid + H(+)</text>
        <dbReference type="Rhea" id="RHEA:38503"/>
        <dbReference type="ChEBI" id="CHEBI:15377"/>
        <dbReference type="ChEBI" id="CHEBI:15378"/>
        <dbReference type="ChEBI" id="CHEBI:28868"/>
        <dbReference type="ChEBI" id="CHEBI:64683"/>
        <dbReference type="ChEBI" id="CHEBI:77272"/>
    </reaction>
</comment>
<comment type="catalytic activity">
    <reaction evidence="11">
        <text>1-octadecanoyl-2-(5Z,8Z,11Z,14Z-eicosatetraenoyl)-sn-glycerol + H2O = 2-(5Z,8Z,11Z,14Z-eicosatetraenoyl)-glycerol + octadecanoate + H(+)</text>
        <dbReference type="Rhea" id="RHEA:38507"/>
        <dbReference type="ChEBI" id="CHEBI:15377"/>
        <dbReference type="ChEBI" id="CHEBI:15378"/>
        <dbReference type="ChEBI" id="CHEBI:25629"/>
        <dbReference type="ChEBI" id="CHEBI:52392"/>
        <dbReference type="ChEBI" id="CHEBI:75728"/>
    </reaction>
</comment>
<evidence type="ECO:0000256" key="11">
    <source>
        <dbReference type="ARBA" id="ARBA00048919"/>
    </source>
</evidence>
<dbReference type="Pfam" id="PF00561">
    <property type="entry name" value="Abhydrolase_1"/>
    <property type="match status" value="1"/>
</dbReference>
<evidence type="ECO:0000256" key="1">
    <source>
        <dbReference type="ARBA" id="ARBA00008645"/>
    </source>
</evidence>
<keyword evidence="2" id="KW-0378">Hydrolase</keyword>
<dbReference type="SUPFAM" id="SSF53474">
    <property type="entry name" value="alpha/beta-Hydrolases"/>
    <property type="match status" value="1"/>
</dbReference>
<comment type="similarity">
    <text evidence="1">Belongs to the AB hydrolase superfamily.</text>
</comment>
<evidence type="ECO:0000256" key="2">
    <source>
        <dbReference type="ARBA" id="ARBA00022801"/>
    </source>
</evidence>
<organism evidence="13 14">
    <name type="scientific">Aplysia californica</name>
    <name type="common">California sea hare</name>
    <dbReference type="NCBI Taxonomy" id="6500"/>
    <lineage>
        <taxon>Eukaryota</taxon>
        <taxon>Metazoa</taxon>
        <taxon>Spiralia</taxon>
        <taxon>Lophotrochozoa</taxon>
        <taxon>Mollusca</taxon>
        <taxon>Gastropoda</taxon>
        <taxon>Heterobranchia</taxon>
        <taxon>Euthyneura</taxon>
        <taxon>Tectipleura</taxon>
        <taxon>Aplysiida</taxon>
        <taxon>Aplysioidea</taxon>
        <taxon>Aplysiidae</taxon>
        <taxon>Aplysia</taxon>
    </lineage>
</organism>
<evidence type="ECO:0000256" key="7">
    <source>
        <dbReference type="ARBA" id="ARBA00044064"/>
    </source>
</evidence>
<sequence>MLHGLFGARGNFHSICKQLSQNGRKIVPYDARNHGDSDHRPEMNYSVMAEDLLGLMADLKLDRPVVLGHSMGGKSAMTAALRQPDALTALIVADVAPNPSPHMSRMTDYAEAMRNVKLPEHLSVVKARAEARLQLSSVVQDRMVREFLLTNLREFAPQQIGWRINLDAIIDHMDELARMPGLDSEPFTKPTLFIFGGDSDHYKNADFGLIKALFPAVHTEVIPGANHFLHADKPLEFVEIVNNFVRDLDDSQ</sequence>
<comment type="catalytic activity">
    <reaction evidence="10">
        <text>1-octadecanoyl-2-(9Z-octadecenoyl)-sn-glycerol + H2O = 2-(9Z-octadecenoyl)-glycerol + octadecanoate + H(+)</text>
        <dbReference type="Rhea" id="RHEA:77103"/>
        <dbReference type="ChEBI" id="CHEBI:15377"/>
        <dbReference type="ChEBI" id="CHEBI:15378"/>
        <dbReference type="ChEBI" id="CHEBI:25629"/>
        <dbReference type="ChEBI" id="CHEBI:73990"/>
        <dbReference type="ChEBI" id="CHEBI:75468"/>
    </reaction>
</comment>
<comment type="catalytic activity">
    <reaction evidence="9">
        <text>1,2-didecanoylglycerol + H2O = decanoylglycerol + decanoate + H(+)</text>
        <dbReference type="Rhea" id="RHEA:48596"/>
        <dbReference type="ChEBI" id="CHEBI:11152"/>
        <dbReference type="ChEBI" id="CHEBI:15377"/>
        <dbReference type="ChEBI" id="CHEBI:15378"/>
        <dbReference type="ChEBI" id="CHEBI:27689"/>
        <dbReference type="ChEBI" id="CHEBI:90605"/>
    </reaction>
</comment>
<comment type="catalytic activity">
    <reaction evidence="5">
        <text>a 1,2-diacyl-sn-glycerol + H2O = a 2-acylglycerol + a fatty acid + H(+)</text>
        <dbReference type="Rhea" id="RHEA:33275"/>
        <dbReference type="ChEBI" id="CHEBI:15377"/>
        <dbReference type="ChEBI" id="CHEBI:15378"/>
        <dbReference type="ChEBI" id="CHEBI:17389"/>
        <dbReference type="ChEBI" id="CHEBI:17815"/>
        <dbReference type="ChEBI" id="CHEBI:28868"/>
        <dbReference type="EC" id="3.1.1.116"/>
    </reaction>
</comment>
<evidence type="ECO:0000256" key="6">
    <source>
        <dbReference type="ARBA" id="ARBA00043742"/>
    </source>
</evidence>
<name>A0ABM0JL94_APLCA</name>
<evidence type="ECO:0000256" key="5">
    <source>
        <dbReference type="ARBA" id="ARBA00043667"/>
    </source>
</evidence>
<dbReference type="PANTHER" id="PTHR46118">
    <property type="entry name" value="PROTEIN ABHD11"/>
    <property type="match status" value="1"/>
</dbReference>
<evidence type="ECO:0000256" key="3">
    <source>
        <dbReference type="ARBA" id="ARBA00026104"/>
    </source>
</evidence>
<dbReference type="InterPro" id="IPR029058">
    <property type="entry name" value="AB_hydrolase_fold"/>
</dbReference>
<reference evidence="14" key="1">
    <citation type="submission" date="2025-08" db="UniProtKB">
        <authorList>
            <consortium name="RefSeq"/>
        </authorList>
    </citation>
    <scope>IDENTIFICATION</scope>
</reference>
<dbReference type="InterPro" id="IPR000073">
    <property type="entry name" value="AB_hydrolase_1"/>
</dbReference>
<comment type="catalytic activity">
    <reaction evidence="8">
        <text>1-octadecanoyl-2-(4Z,7Z,10Z,13Z,16Z,19Z-docosahexaenoyl)-sn-glycerol + H2O = 2-(4Z,7Z,10Z,13Z,16Z,19Z-docosahexaenoyl)-glycerol + octadecanoate + H(+)</text>
        <dbReference type="Rhea" id="RHEA:77107"/>
        <dbReference type="ChEBI" id="CHEBI:15377"/>
        <dbReference type="ChEBI" id="CHEBI:15378"/>
        <dbReference type="ChEBI" id="CHEBI:25629"/>
        <dbReference type="ChEBI" id="CHEBI:77129"/>
        <dbReference type="ChEBI" id="CHEBI:186738"/>
    </reaction>
</comment>
<proteinExistence type="inferred from homology"/>
<evidence type="ECO:0000256" key="8">
    <source>
        <dbReference type="ARBA" id="ARBA00048283"/>
    </source>
</evidence>
<keyword evidence="13" id="KW-1185">Reference proteome</keyword>
<evidence type="ECO:0000313" key="13">
    <source>
        <dbReference type="Proteomes" id="UP000694888"/>
    </source>
</evidence>
<feature type="domain" description="AB hydrolase-1" evidence="12">
    <location>
        <begin position="1"/>
        <end position="234"/>
    </location>
</feature>
<evidence type="ECO:0000256" key="10">
    <source>
        <dbReference type="ARBA" id="ARBA00048513"/>
    </source>
</evidence>
<dbReference type="EC" id="3.1.1.116" evidence="3"/>
<evidence type="ECO:0000256" key="9">
    <source>
        <dbReference type="ARBA" id="ARBA00048504"/>
    </source>
</evidence>
<dbReference type="Proteomes" id="UP000694888">
    <property type="component" value="Unplaced"/>
</dbReference>
<protein>
    <recommendedName>
        <fullName evidence="7">sn-1-specific diacylglycerol lipase ABHD11</fullName>
        <ecNumber evidence="3">3.1.1.116</ecNumber>
    </recommendedName>
    <alternativeName>
        <fullName evidence="4">Alpha/beta hydrolase domain-containing protein 11</fullName>
    </alternativeName>
</protein>
<evidence type="ECO:0000259" key="12">
    <source>
        <dbReference type="Pfam" id="PF00561"/>
    </source>
</evidence>
<evidence type="ECO:0000256" key="4">
    <source>
        <dbReference type="ARBA" id="ARBA00042703"/>
    </source>
</evidence>
<accession>A0ABM0JL94</accession>
<dbReference type="PANTHER" id="PTHR46118:SF4">
    <property type="entry name" value="PROTEIN ABHD11"/>
    <property type="match status" value="1"/>
</dbReference>
<dbReference type="Gene3D" id="3.40.50.1820">
    <property type="entry name" value="alpha/beta hydrolase"/>
    <property type="match status" value="1"/>
</dbReference>
<dbReference type="GeneID" id="101856337"/>
<gene>
    <name evidence="14" type="primary">LOC101856337</name>
</gene>